<dbReference type="InterPro" id="IPR011042">
    <property type="entry name" value="6-blade_b-propeller_TolB-like"/>
</dbReference>
<comment type="caution">
    <text evidence="2">The sequence shown here is derived from an EMBL/GenBank/DDBJ whole genome shotgun (WGS) entry which is preliminary data.</text>
</comment>
<evidence type="ECO:0000313" key="2">
    <source>
        <dbReference type="EMBL" id="KAJ5142860.1"/>
    </source>
</evidence>
<evidence type="ECO:0000256" key="1">
    <source>
        <dbReference type="SAM" id="SignalP"/>
    </source>
</evidence>
<accession>A0A9W9L7B0</accession>
<dbReference type="PANTHER" id="PTHR32161:SF8">
    <property type="entry name" value="DPP6 N-TERMINAL DOMAIN-LIKE PROTEIN"/>
    <property type="match status" value="1"/>
</dbReference>
<dbReference type="GeneID" id="81401561"/>
<dbReference type="InterPro" id="IPR011659">
    <property type="entry name" value="WD40"/>
</dbReference>
<dbReference type="EMBL" id="JAPQKL010000002">
    <property type="protein sequence ID" value="KAJ5142860.1"/>
    <property type="molecule type" value="Genomic_DNA"/>
</dbReference>
<organism evidence="2 3">
    <name type="scientific">Penicillium bovifimosum</name>
    <dbReference type="NCBI Taxonomy" id="126998"/>
    <lineage>
        <taxon>Eukaryota</taxon>
        <taxon>Fungi</taxon>
        <taxon>Dikarya</taxon>
        <taxon>Ascomycota</taxon>
        <taxon>Pezizomycotina</taxon>
        <taxon>Eurotiomycetes</taxon>
        <taxon>Eurotiomycetidae</taxon>
        <taxon>Eurotiales</taxon>
        <taxon>Aspergillaceae</taxon>
        <taxon>Penicillium</taxon>
    </lineage>
</organism>
<gene>
    <name evidence="2" type="ORF">N7515_001647</name>
</gene>
<dbReference type="SUPFAM" id="SSF82171">
    <property type="entry name" value="DPP6 N-terminal domain-like"/>
    <property type="match status" value="2"/>
</dbReference>
<protein>
    <submittedName>
        <fullName evidence="2">WD40-like Beta Propeller</fullName>
    </submittedName>
</protein>
<dbReference type="AlphaFoldDB" id="A0A9W9L7B0"/>
<dbReference type="PANTHER" id="PTHR32161">
    <property type="entry name" value="DPP6 N-TERMINAL DOMAIN-LIKE PROTEIN"/>
    <property type="match status" value="1"/>
</dbReference>
<dbReference type="RefSeq" id="XP_056524504.1">
    <property type="nucleotide sequence ID" value="XM_056662391.1"/>
</dbReference>
<name>A0A9W9L7B0_9EURO</name>
<dbReference type="Pfam" id="PF07676">
    <property type="entry name" value="PD40"/>
    <property type="match status" value="6"/>
</dbReference>
<evidence type="ECO:0000313" key="3">
    <source>
        <dbReference type="Proteomes" id="UP001149079"/>
    </source>
</evidence>
<dbReference type="OrthoDB" id="43744at2759"/>
<reference evidence="2" key="1">
    <citation type="submission" date="2022-11" db="EMBL/GenBank/DDBJ databases">
        <authorList>
            <person name="Petersen C."/>
        </authorList>
    </citation>
    <scope>NUCLEOTIDE SEQUENCE</scope>
    <source>
        <strain evidence="2">IBT 22155</strain>
    </source>
</reference>
<reference evidence="2" key="2">
    <citation type="journal article" date="2023" name="IMA Fungus">
        <title>Comparative genomic study of the Penicillium genus elucidates a diverse pangenome and 15 lateral gene transfer events.</title>
        <authorList>
            <person name="Petersen C."/>
            <person name="Sorensen T."/>
            <person name="Nielsen M.R."/>
            <person name="Sondergaard T.E."/>
            <person name="Sorensen J.L."/>
            <person name="Fitzpatrick D.A."/>
            <person name="Frisvad J.C."/>
            <person name="Nielsen K.L."/>
        </authorList>
    </citation>
    <scope>NUCLEOTIDE SEQUENCE</scope>
    <source>
        <strain evidence="2">IBT 22155</strain>
    </source>
</reference>
<dbReference type="Gene3D" id="2.120.10.30">
    <property type="entry name" value="TolB, C-terminal domain"/>
    <property type="match status" value="3"/>
</dbReference>
<dbReference type="Proteomes" id="UP001149079">
    <property type="component" value="Unassembled WGS sequence"/>
</dbReference>
<dbReference type="PROSITE" id="PS51257">
    <property type="entry name" value="PROKAR_LIPOPROTEIN"/>
    <property type="match status" value="1"/>
</dbReference>
<feature type="chain" id="PRO_5040764074" evidence="1">
    <location>
        <begin position="17"/>
        <end position="675"/>
    </location>
</feature>
<keyword evidence="3" id="KW-1185">Reference proteome</keyword>
<keyword evidence="1" id="KW-0732">Signal</keyword>
<feature type="signal peptide" evidence="1">
    <location>
        <begin position="1"/>
        <end position="16"/>
    </location>
</feature>
<proteinExistence type="predicted"/>
<sequence length="675" mass="75127">MRLVCLLGFTIAPALAACPYAQDAGVHVGSSANPHANLARDTIPTGETPAVGSATASSAAGKKGVMLMNRISPAKSKLYIANADGTNERPLLKNPVYEYHADFSPDAQWISFTSERNGDGNSDIWRVRPDGSDLQPIVTSPAVEDSAVISPNGTLVAYVSTANNFEANIWIKDLDTGTEWNITDTPANRADPDMMHGNFRPAWSPDGEWIAFSSDRNTIWDGHGRPSFNGLAGWEHTQELAIYVIRPDGSDLRLVTNRTRYSLGSPKWSPDEERLVFYEMTRNATYDAHRPESLANTSSAIVSIRLDGTDRRVEVDGPNVKTFPQYVTNTTIGYHVKGGQNDGLYHTDGTCYTADIRSPSWSPDGKLVVYEKVDWSVRPLYKKLYSWDNDWDYRFTYVFPQLSSDELIAVTHRQHGDASILTFDTNGNEVLSVYSSSDSDLIYRASATHNERGAYYPSWSPDGDWIAFGVGSWFDERDVHGGWIMRSTANGSYTEVLVDSQLNLTDGGKLNSGFPSFSPDGKKLVYRVWGPNTLMHNDGTEIGLRILDLETRKITQLTSSWDNLPSFSQDGKLILFTRKINPTNYDICTIRADGTDLRVLTTSGANDAHAVWRQDGKIMWSSGMYGFRCECALYDRTFQPYGQIMIMDPDGSNKRPLTNSIWEDSMPLFLTRDGF</sequence>